<keyword evidence="2 5" id="KW-0812">Transmembrane</keyword>
<feature type="transmembrane region" description="Helical" evidence="5">
    <location>
        <begin position="205"/>
        <end position="226"/>
    </location>
</feature>
<evidence type="ECO:0000313" key="7">
    <source>
        <dbReference type="Proteomes" id="UP000276864"/>
    </source>
</evidence>
<keyword evidence="3 5" id="KW-1133">Transmembrane helix</keyword>
<dbReference type="PANTHER" id="PTHR31465:SF13">
    <property type="entry name" value="RTA1 DOMAIN PROTEIN-RELATED"/>
    <property type="match status" value="1"/>
</dbReference>
<accession>A0A3M7BNB7</accession>
<dbReference type="VEuPathDB" id="FungiDB:BTJ68_10273"/>
<evidence type="ECO:0000256" key="2">
    <source>
        <dbReference type="ARBA" id="ARBA00022692"/>
    </source>
</evidence>
<reference evidence="6 7" key="1">
    <citation type="journal article" date="2018" name="BMC Genomics">
        <title>Genomic evidence for intraspecific hybridization in a clonal and extremely halotolerant yeast.</title>
        <authorList>
            <person name="Gostincar C."/>
            <person name="Stajich J.E."/>
            <person name="Zupancic J."/>
            <person name="Zalar P."/>
            <person name="Gunde-Cimerman N."/>
        </authorList>
    </citation>
    <scope>NUCLEOTIDE SEQUENCE [LARGE SCALE GENOMIC DNA]</scope>
    <source>
        <strain evidence="6 7">EXF-6651</strain>
    </source>
</reference>
<dbReference type="Pfam" id="PF04479">
    <property type="entry name" value="RTA1"/>
    <property type="match status" value="1"/>
</dbReference>
<evidence type="ECO:0000256" key="4">
    <source>
        <dbReference type="ARBA" id="ARBA00023136"/>
    </source>
</evidence>
<protein>
    <recommendedName>
        <fullName evidence="8">RTA1 domain protein</fullName>
    </recommendedName>
</protein>
<gene>
    <name evidence="6" type="ORF">D0866_00884</name>
</gene>
<feature type="transmembrane region" description="Helical" evidence="5">
    <location>
        <begin position="246"/>
        <end position="266"/>
    </location>
</feature>
<dbReference type="Proteomes" id="UP000276864">
    <property type="component" value="Unassembled WGS sequence"/>
</dbReference>
<dbReference type="EMBL" id="QWIM01000045">
    <property type="protein sequence ID" value="RMY41010.1"/>
    <property type="molecule type" value="Genomic_DNA"/>
</dbReference>
<evidence type="ECO:0000313" key="6">
    <source>
        <dbReference type="EMBL" id="RMY41010.1"/>
    </source>
</evidence>
<evidence type="ECO:0000256" key="1">
    <source>
        <dbReference type="ARBA" id="ARBA00004141"/>
    </source>
</evidence>
<proteinExistence type="predicted"/>
<evidence type="ECO:0000256" key="3">
    <source>
        <dbReference type="ARBA" id="ARBA00022989"/>
    </source>
</evidence>
<feature type="transmembrane region" description="Helical" evidence="5">
    <location>
        <begin position="46"/>
        <end position="67"/>
    </location>
</feature>
<comment type="caution">
    <text evidence="6">The sequence shown here is derived from an EMBL/GenBank/DDBJ whole genome shotgun (WGS) entry which is preliminary data.</text>
</comment>
<feature type="transmembrane region" description="Helical" evidence="5">
    <location>
        <begin position="20"/>
        <end position="39"/>
    </location>
</feature>
<feature type="transmembrane region" description="Helical" evidence="5">
    <location>
        <begin position="73"/>
        <end position="94"/>
    </location>
</feature>
<dbReference type="InterPro" id="IPR007568">
    <property type="entry name" value="RTA1"/>
</dbReference>
<name>A0A3M7BNB7_HORWE</name>
<feature type="transmembrane region" description="Helical" evidence="5">
    <location>
        <begin position="165"/>
        <end position="185"/>
    </location>
</feature>
<organism evidence="6 7">
    <name type="scientific">Hortaea werneckii</name>
    <name type="common">Black yeast</name>
    <name type="synonym">Cladosporium werneckii</name>
    <dbReference type="NCBI Taxonomy" id="91943"/>
    <lineage>
        <taxon>Eukaryota</taxon>
        <taxon>Fungi</taxon>
        <taxon>Dikarya</taxon>
        <taxon>Ascomycota</taxon>
        <taxon>Pezizomycotina</taxon>
        <taxon>Dothideomycetes</taxon>
        <taxon>Dothideomycetidae</taxon>
        <taxon>Mycosphaerellales</taxon>
        <taxon>Teratosphaeriaceae</taxon>
        <taxon>Hortaea</taxon>
    </lineage>
</organism>
<dbReference type="PANTHER" id="PTHR31465">
    <property type="entry name" value="PROTEIN RTA1-RELATED"/>
    <property type="match status" value="1"/>
</dbReference>
<sequence>MAENDDWSLYPYNPSKAAPIIFAILLTLLGITQIYQSFFRYHWKKFGFMMVWATTCWVAGFVCRAISVYDTQAVNIFIAQAVFVYVGPPLYAAAEYFILGRLFAYLPYHTPIHPGRVVSTFMLLSAVVESLTANGAANMSAASSPSDDDDLDKAKSQMQSGLRTMQAALLLQIAVEAMYMSLVILLERRCRRAQAFPKQIRPVFLVLYITSSMVIVRCIVRAIEAFEMADCPFGDQQCGYVTSKEWVFYVFECANITLFVVLLAIFHPGRYLPRSSKIFLDPLDGKTERVGPGFAKADSRNWLATVVDPFTHSDVTSHGRANMVQNLTAIATGKGMRYNKFWESHQPIYTGGKVEDEEHLTTVNELTSVKHGQGVALEKGGAT</sequence>
<dbReference type="GO" id="GO:0016020">
    <property type="term" value="C:membrane"/>
    <property type="evidence" value="ECO:0007669"/>
    <property type="project" value="UniProtKB-SubCell"/>
</dbReference>
<feature type="transmembrane region" description="Helical" evidence="5">
    <location>
        <begin position="115"/>
        <end position="137"/>
    </location>
</feature>
<keyword evidence="4 5" id="KW-0472">Membrane</keyword>
<comment type="subcellular location">
    <subcellularLocation>
        <location evidence="1">Membrane</location>
        <topology evidence="1">Multi-pass membrane protein</topology>
    </subcellularLocation>
</comment>
<dbReference type="AlphaFoldDB" id="A0A3M7BNB7"/>
<evidence type="ECO:0000256" key="5">
    <source>
        <dbReference type="SAM" id="Phobius"/>
    </source>
</evidence>
<evidence type="ECO:0008006" key="8">
    <source>
        <dbReference type="Google" id="ProtNLM"/>
    </source>
</evidence>